<evidence type="ECO:0000256" key="1">
    <source>
        <dbReference type="SAM" id="Phobius"/>
    </source>
</evidence>
<keyword evidence="1" id="KW-0472">Membrane</keyword>
<dbReference type="InterPro" id="IPR009810">
    <property type="entry name" value="Nodulin_late_dom"/>
</dbReference>
<sequence length="79" mass="9074">MNQIPMFGYTLIIFFSLFPVITNGGIYISFLFFDNIADRIPCVTNGDCPVMRLPLYMRCITYSCELFFDGPNLCAVERI</sequence>
<protein>
    <submittedName>
        <fullName evidence="3">Nodule Cysteine-Rich (NCR) secreted peptide</fullName>
    </submittedName>
</protein>
<dbReference type="AlphaFoldDB" id="G7JQH8"/>
<reference evidence="3 5" key="2">
    <citation type="journal article" date="2014" name="BMC Genomics">
        <title>An improved genome release (version Mt4.0) for the model legume Medicago truncatula.</title>
        <authorList>
            <person name="Tang H."/>
            <person name="Krishnakumar V."/>
            <person name="Bidwell S."/>
            <person name="Rosen B."/>
            <person name="Chan A."/>
            <person name="Zhou S."/>
            <person name="Gentzbittel L."/>
            <person name="Childs K.L."/>
            <person name="Yandell M."/>
            <person name="Gundlach H."/>
            <person name="Mayer K.F."/>
            <person name="Schwartz D.C."/>
            <person name="Town C.D."/>
        </authorList>
    </citation>
    <scope>GENOME REANNOTATION</scope>
    <source>
        <strain evidence="4 5">cv. Jemalong A17</strain>
    </source>
</reference>
<keyword evidence="1" id="KW-0812">Transmembrane</keyword>
<reference evidence="4" key="3">
    <citation type="submission" date="2015-04" db="UniProtKB">
        <authorList>
            <consortium name="EnsemblPlants"/>
        </authorList>
    </citation>
    <scope>IDENTIFICATION</scope>
    <source>
        <strain evidence="4">cv. Jemalong A17</strain>
    </source>
</reference>
<proteinExistence type="predicted"/>
<dbReference type="EMBL" id="CM001220">
    <property type="protein sequence ID" value="AES88668.2"/>
    <property type="molecule type" value="Genomic_DNA"/>
</dbReference>
<accession>G7JQH8</accession>
<evidence type="ECO:0000313" key="4">
    <source>
        <dbReference type="EnsemblPlants" id="AES88668"/>
    </source>
</evidence>
<gene>
    <name evidence="3" type="ordered locus">MTR_4g060720</name>
</gene>
<evidence type="ECO:0000313" key="5">
    <source>
        <dbReference type="Proteomes" id="UP000002051"/>
    </source>
</evidence>
<evidence type="ECO:0000259" key="2">
    <source>
        <dbReference type="Pfam" id="PF07127"/>
    </source>
</evidence>
<dbReference type="GO" id="GO:0046872">
    <property type="term" value="F:metal ion binding"/>
    <property type="evidence" value="ECO:0007669"/>
    <property type="project" value="InterPro"/>
</dbReference>
<evidence type="ECO:0000313" key="3">
    <source>
        <dbReference type="EMBL" id="AES88668.2"/>
    </source>
</evidence>
<organism evidence="3 5">
    <name type="scientific">Medicago truncatula</name>
    <name type="common">Barrel medic</name>
    <name type="synonym">Medicago tribuloides</name>
    <dbReference type="NCBI Taxonomy" id="3880"/>
    <lineage>
        <taxon>Eukaryota</taxon>
        <taxon>Viridiplantae</taxon>
        <taxon>Streptophyta</taxon>
        <taxon>Embryophyta</taxon>
        <taxon>Tracheophyta</taxon>
        <taxon>Spermatophyta</taxon>
        <taxon>Magnoliopsida</taxon>
        <taxon>eudicotyledons</taxon>
        <taxon>Gunneridae</taxon>
        <taxon>Pentapetalae</taxon>
        <taxon>rosids</taxon>
        <taxon>fabids</taxon>
        <taxon>Fabales</taxon>
        <taxon>Fabaceae</taxon>
        <taxon>Papilionoideae</taxon>
        <taxon>50 kb inversion clade</taxon>
        <taxon>NPAAA clade</taxon>
        <taxon>Hologalegina</taxon>
        <taxon>IRL clade</taxon>
        <taxon>Trifolieae</taxon>
        <taxon>Medicago</taxon>
    </lineage>
</organism>
<feature type="domain" description="Late nodulin" evidence="2">
    <location>
        <begin position="1"/>
        <end position="65"/>
    </location>
</feature>
<name>G7JQH8_MEDTR</name>
<dbReference type="EnsemblPlants" id="AES88668">
    <property type="protein sequence ID" value="AES88668"/>
    <property type="gene ID" value="MTR_4g060720"/>
</dbReference>
<feature type="transmembrane region" description="Helical" evidence="1">
    <location>
        <begin position="6"/>
        <end position="33"/>
    </location>
</feature>
<keyword evidence="5" id="KW-1185">Reference proteome</keyword>
<dbReference type="HOGENOM" id="CLU_181053_6_1_1"/>
<keyword evidence="1" id="KW-1133">Transmembrane helix</keyword>
<reference evidence="3 5" key="1">
    <citation type="journal article" date="2011" name="Nature">
        <title>The Medicago genome provides insight into the evolution of rhizobial symbioses.</title>
        <authorList>
            <person name="Young N.D."/>
            <person name="Debelle F."/>
            <person name="Oldroyd G.E."/>
            <person name="Geurts R."/>
            <person name="Cannon S.B."/>
            <person name="Udvardi M.K."/>
            <person name="Benedito V.A."/>
            <person name="Mayer K.F."/>
            <person name="Gouzy J."/>
            <person name="Schoof H."/>
            <person name="Van de Peer Y."/>
            <person name="Proost S."/>
            <person name="Cook D.R."/>
            <person name="Meyers B.C."/>
            <person name="Spannagl M."/>
            <person name="Cheung F."/>
            <person name="De Mita S."/>
            <person name="Krishnakumar V."/>
            <person name="Gundlach H."/>
            <person name="Zhou S."/>
            <person name="Mudge J."/>
            <person name="Bharti A.K."/>
            <person name="Murray J.D."/>
            <person name="Naoumkina M.A."/>
            <person name="Rosen B."/>
            <person name="Silverstein K.A."/>
            <person name="Tang H."/>
            <person name="Rombauts S."/>
            <person name="Zhao P.X."/>
            <person name="Zhou P."/>
            <person name="Barbe V."/>
            <person name="Bardou P."/>
            <person name="Bechner M."/>
            <person name="Bellec A."/>
            <person name="Berger A."/>
            <person name="Berges H."/>
            <person name="Bidwell S."/>
            <person name="Bisseling T."/>
            <person name="Choisne N."/>
            <person name="Couloux A."/>
            <person name="Denny R."/>
            <person name="Deshpande S."/>
            <person name="Dai X."/>
            <person name="Doyle J.J."/>
            <person name="Dudez A.M."/>
            <person name="Farmer A.D."/>
            <person name="Fouteau S."/>
            <person name="Franken C."/>
            <person name="Gibelin C."/>
            <person name="Gish J."/>
            <person name="Goldstein S."/>
            <person name="Gonzalez A.J."/>
            <person name="Green P.J."/>
            <person name="Hallab A."/>
            <person name="Hartog M."/>
            <person name="Hua A."/>
            <person name="Humphray S.J."/>
            <person name="Jeong D.H."/>
            <person name="Jing Y."/>
            <person name="Jocker A."/>
            <person name="Kenton S.M."/>
            <person name="Kim D.J."/>
            <person name="Klee K."/>
            <person name="Lai H."/>
            <person name="Lang C."/>
            <person name="Lin S."/>
            <person name="Macmil S.L."/>
            <person name="Magdelenat G."/>
            <person name="Matthews L."/>
            <person name="McCorrison J."/>
            <person name="Monaghan E.L."/>
            <person name="Mun J.H."/>
            <person name="Najar F.Z."/>
            <person name="Nicholson C."/>
            <person name="Noirot C."/>
            <person name="O'Bleness M."/>
            <person name="Paule C.R."/>
            <person name="Poulain J."/>
            <person name="Prion F."/>
            <person name="Qin B."/>
            <person name="Qu C."/>
            <person name="Retzel E.F."/>
            <person name="Riddle C."/>
            <person name="Sallet E."/>
            <person name="Samain S."/>
            <person name="Samson N."/>
            <person name="Sanders I."/>
            <person name="Saurat O."/>
            <person name="Scarpelli C."/>
            <person name="Schiex T."/>
            <person name="Segurens B."/>
            <person name="Severin A.J."/>
            <person name="Sherrier D.J."/>
            <person name="Shi R."/>
            <person name="Sims S."/>
            <person name="Singer S.R."/>
            <person name="Sinharoy S."/>
            <person name="Sterck L."/>
            <person name="Viollet A."/>
            <person name="Wang B.B."/>
            <person name="Wang K."/>
            <person name="Wang M."/>
            <person name="Wang X."/>
            <person name="Warfsmann J."/>
            <person name="Weissenbach J."/>
            <person name="White D.D."/>
            <person name="White J.D."/>
            <person name="Wiley G.B."/>
            <person name="Wincker P."/>
            <person name="Xing Y."/>
            <person name="Yang L."/>
            <person name="Yao Z."/>
            <person name="Ying F."/>
            <person name="Zhai J."/>
            <person name="Zhou L."/>
            <person name="Zuber A."/>
            <person name="Denarie J."/>
            <person name="Dixon R.A."/>
            <person name="May G.D."/>
            <person name="Schwartz D.C."/>
            <person name="Rogers J."/>
            <person name="Quetier F."/>
            <person name="Town C.D."/>
            <person name="Roe B.A."/>
        </authorList>
    </citation>
    <scope>NUCLEOTIDE SEQUENCE [LARGE SCALE GENOMIC DNA]</scope>
    <source>
        <strain evidence="3">A17</strain>
        <strain evidence="4 5">cv. Jemalong A17</strain>
    </source>
</reference>
<dbReference type="Pfam" id="PF07127">
    <property type="entry name" value="Nodulin_late"/>
    <property type="match status" value="1"/>
</dbReference>
<dbReference type="Proteomes" id="UP000002051">
    <property type="component" value="Chromosome 4"/>
</dbReference>